<dbReference type="PANTHER" id="PTHR45626">
    <property type="entry name" value="TRANSCRIPTION TERMINATION FACTOR 2-RELATED"/>
    <property type="match status" value="1"/>
</dbReference>
<gene>
    <name evidence="6" type="ORF">IFR04_007191</name>
</gene>
<feature type="domain" description="Helicase C-terminal" evidence="5">
    <location>
        <begin position="759"/>
        <end position="907"/>
    </location>
</feature>
<keyword evidence="2" id="KW-0378">Hydrolase</keyword>
<dbReference type="InterPro" id="IPR038718">
    <property type="entry name" value="SNF2-like_sf"/>
</dbReference>
<feature type="domain" description="Helicase ATP-binding" evidence="4">
    <location>
        <begin position="340"/>
        <end position="523"/>
    </location>
</feature>
<dbReference type="InterPro" id="IPR049730">
    <property type="entry name" value="SNF2/RAD54-like_C"/>
</dbReference>
<dbReference type="GO" id="GO:0005524">
    <property type="term" value="F:ATP binding"/>
    <property type="evidence" value="ECO:0007669"/>
    <property type="project" value="UniProtKB-KW"/>
</dbReference>
<dbReference type="GO" id="GO:0005634">
    <property type="term" value="C:nucleus"/>
    <property type="evidence" value="ECO:0007669"/>
    <property type="project" value="TreeGrafter"/>
</dbReference>
<proteinExistence type="predicted"/>
<dbReference type="InterPro" id="IPR001650">
    <property type="entry name" value="Helicase_C-like"/>
</dbReference>
<dbReference type="Gene3D" id="3.40.50.10810">
    <property type="entry name" value="Tandem AAA-ATPase domain"/>
    <property type="match status" value="1"/>
</dbReference>
<dbReference type="Pfam" id="PF00271">
    <property type="entry name" value="Helicase_C"/>
    <property type="match status" value="1"/>
</dbReference>
<keyword evidence="7" id="KW-1185">Reference proteome</keyword>
<evidence type="ECO:0000313" key="6">
    <source>
        <dbReference type="EMBL" id="KAG4419691.1"/>
    </source>
</evidence>
<dbReference type="InterPro" id="IPR027417">
    <property type="entry name" value="P-loop_NTPase"/>
</dbReference>
<dbReference type="SMART" id="SM00487">
    <property type="entry name" value="DEXDc"/>
    <property type="match status" value="1"/>
</dbReference>
<dbReference type="Gene3D" id="3.40.50.300">
    <property type="entry name" value="P-loop containing nucleotide triphosphate hydrolases"/>
    <property type="match status" value="1"/>
</dbReference>
<dbReference type="CDD" id="cd18793">
    <property type="entry name" value="SF2_C_SNF"/>
    <property type="match status" value="1"/>
</dbReference>
<dbReference type="GO" id="GO:0008094">
    <property type="term" value="F:ATP-dependent activity, acting on DNA"/>
    <property type="evidence" value="ECO:0007669"/>
    <property type="project" value="TreeGrafter"/>
</dbReference>
<sequence length="924" mass="104198">MRLDLASADEIAELRSTKRRRFNDPWDLPCVPGTCFQHSDHNTLQSFPCTNARYNGDTTPREDLEEELESYGGNCSSWFNNEDGGVAVDECHQPSLQQCCFGMLTDVPVRPRTHYIKFLKSRLVVFEHPATLRTIDQNTQERFEVIDPIHLSILEQLEAVDGVETQLSCLAGGGGREQTSAWRRERYVPSCSLNIIIYGPAELENGIGRFLSQHQMYLQDPIGCERRVPYKNPHILPPEDEDIVMTDFVDHPLSNLGVELLEVGPDLLAELVKDEEALSETEPSSVVTTPLFSHQKQALTFMLQRERGWQLDGTRDIWTSQRDAFGRTKFTNNVTGSITGNPPASFRGGLLADDMGLGKTLSMICLIASDVNVAESLPTPPRTPENTVQNAKTTLLVVPPPLIHSWQKQLRTHLKQRSLTTYVLHGQQKKLAGSLRQYDVVITTYHTISSLWRKRHGHSTDSIFSMDWHRIVLDEAHIIQNAQSDLAQACYALRSLNRWAITGTPIQNKLSDFASIVKFLRVYPYCEQETFDDHISRPWRRGDERGFTRLKKLVLAITIARTKAVVDLPERQNFIHHLDFSSNEFFLHEDAKEQTVALLHQAVSSSGQARATFNALQRLNTLRLICSHGELAQSYLSMKERVEPLNNPCVEAYPNADCSDGVLESLIGGTYTCFQCGLDLLQNVVEDTSGPASSQPGFEIEPGLCVTCAIDFQMPPTRTHPCRDVIESTNSPMSTESPSHIVNNPPYPRDLMPTKVKALVADLLHYSQDEKSVVFSYWTYTLDLIQTMLDDNGILYTRIDGKTSLKKRAQALRSFEKDNSLRVMLVSITCGGAGLDLTAASRAYLMEPHWNPMIEEQALCRVHRVGQKRSVTTIRYLMRDSFEEQVVEIQKRKKLLAKVTFGQDSLEESGIGMSTLQYLKSVLE</sequence>
<dbReference type="CDD" id="cd18008">
    <property type="entry name" value="DEXDc_SHPRH-like"/>
    <property type="match status" value="1"/>
</dbReference>
<dbReference type="PANTHER" id="PTHR45626:SF52">
    <property type="entry name" value="SINGLE-STRANDED DNA-DEPENDENT ATPASE (EUROFUNG)"/>
    <property type="match status" value="1"/>
</dbReference>
<dbReference type="InterPro" id="IPR000330">
    <property type="entry name" value="SNF2_N"/>
</dbReference>
<comment type="caution">
    <text evidence="6">The sequence shown here is derived from an EMBL/GenBank/DDBJ whole genome shotgun (WGS) entry which is preliminary data.</text>
</comment>
<dbReference type="Pfam" id="PF00176">
    <property type="entry name" value="SNF2-rel_dom"/>
    <property type="match status" value="1"/>
</dbReference>
<name>A0A8H7TIS2_9HELO</name>
<keyword evidence="3" id="KW-0067">ATP-binding</keyword>
<evidence type="ECO:0000256" key="2">
    <source>
        <dbReference type="ARBA" id="ARBA00022801"/>
    </source>
</evidence>
<dbReference type="EMBL" id="JAFJYH010000100">
    <property type="protein sequence ID" value="KAG4419691.1"/>
    <property type="molecule type" value="Genomic_DNA"/>
</dbReference>
<reference evidence="6" key="1">
    <citation type="submission" date="2021-02" db="EMBL/GenBank/DDBJ databases">
        <title>Genome sequence Cadophora malorum strain M34.</title>
        <authorList>
            <person name="Stefanovic E."/>
            <person name="Vu D."/>
            <person name="Scully C."/>
            <person name="Dijksterhuis J."/>
            <person name="Roader J."/>
            <person name="Houbraken J."/>
        </authorList>
    </citation>
    <scope>NUCLEOTIDE SEQUENCE</scope>
    <source>
        <strain evidence="6">M34</strain>
    </source>
</reference>
<evidence type="ECO:0000259" key="5">
    <source>
        <dbReference type="PROSITE" id="PS51194"/>
    </source>
</evidence>
<dbReference type="PROSITE" id="PS51194">
    <property type="entry name" value="HELICASE_CTER"/>
    <property type="match status" value="1"/>
</dbReference>
<dbReference type="SMART" id="SM00490">
    <property type="entry name" value="HELICc"/>
    <property type="match status" value="1"/>
</dbReference>
<evidence type="ECO:0000313" key="7">
    <source>
        <dbReference type="Proteomes" id="UP000664132"/>
    </source>
</evidence>
<dbReference type="AlphaFoldDB" id="A0A8H7TIS2"/>
<dbReference type="GO" id="GO:0006281">
    <property type="term" value="P:DNA repair"/>
    <property type="evidence" value="ECO:0007669"/>
    <property type="project" value="TreeGrafter"/>
</dbReference>
<dbReference type="GO" id="GO:0016787">
    <property type="term" value="F:hydrolase activity"/>
    <property type="evidence" value="ECO:0007669"/>
    <property type="project" value="UniProtKB-KW"/>
</dbReference>
<dbReference type="InterPro" id="IPR050628">
    <property type="entry name" value="SNF2_RAD54_helicase_TF"/>
</dbReference>
<protein>
    <submittedName>
        <fullName evidence="6">Uncharacterized protein</fullName>
    </submittedName>
</protein>
<evidence type="ECO:0000256" key="3">
    <source>
        <dbReference type="ARBA" id="ARBA00022840"/>
    </source>
</evidence>
<dbReference type="SUPFAM" id="SSF52540">
    <property type="entry name" value="P-loop containing nucleoside triphosphate hydrolases"/>
    <property type="match status" value="2"/>
</dbReference>
<keyword evidence="1" id="KW-0547">Nucleotide-binding</keyword>
<accession>A0A8H7TIS2</accession>
<evidence type="ECO:0000256" key="1">
    <source>
        <dbReference type="ARBA" id="ARBA00022741"/>
    </source>
</evidence>
<dbReference type="OrthoDB" id="448448at2759"/>
<evidence type="ECO:0000259" key="4">
    <source>
        <dbReference type="PROSITE" id="PS51192"/>
    </source>
</evidence>
<organism evidence="6 7">
    <name type="scientific">Cadophora malorum</name>
    <dbReference type="NCBI Taxonomy" id="108018"/>
    <lineage>
        <taxon>Eukaryota</taxon>
        <taxon>Fungi</taxon>
        <taxon>Dikarya</taxon>
        <taxon>Ascomycota</taxon>
        <taxon>Pezizomycotina</taxon>
        <taxon>Leotiomycetes</taxon>
        <taxon>Helotiales</taxon>
        <taxon>Ploettnerulaceae</taxon>
        <taxon>Cadophora</taxon>
    </lineage>
</organism>
<dbReference type="PROSITE" id="PS51192">
    <property type="entry name" value="HELICASE_ATP_BIND_1"/>
    <property type="match status" value="1"/>
</dbReference>
<dbReference type="Proteomes" id="UP000664132">
    <property type="component" value="Unassembled WGS sequence"/>
</dbReference>
<dbReference type="InterPro" id="IPR014001">
    <property type="entry name" value="Helicase_ATP-bd"/>
</dbReference>